<dbReference type="AlphaFoldDB" id="A0A439DWY6"/>
<evidence type="ECO:0000313" key="1">
    <source>
        <dbReference type="EMBL" id="RWA21865.1"/>
    </source>
</evidence>
<organism evidence="1 2">
    <name type="scientific">Mycolicibacterium elephantis DSM 44368</name>
    <dbReference type="NCBI Taxonomy" id="1335622"/>
    <lineage>
        <taxon>Bacteria</taxon>
        <taxon>Bacillati</taxon>
        <taxon>Actinomycetota</taxon>
        <taxon>Actinomycetes</taxon>
        <taxon>Mycobacteriales</taxon>
        <taxon>Mycobacteriaceae</taxon>
        <taxon>Mycolicibacterium</taxon>
    </lineage>
</organism>
<accession>A0A439DWY6</accession>
<evidence type="ECO:0000313" key="2">
    <source>
        <dbReference type="Proteomes" id="UP000287177"/>
    </source>
</evidence>
<protein>
    <submittedName>
        <fullName evidence="1">Uncharacterized protein</fullName>
    </submittedName>
</protein>
<gene>
    <name evidence="1" type="ORF">MELE44368_14315</name>
</gene>
<name>A0A439DWY6_9MYCO</name>
<keyword evidence="2" id="KW-1185">Reference proteome</keyword>
<proteinExistence type="predicted"/>
<comment type="caution">
    <text evidence="1">The sequence shown here is derived from an EMBL/GenBank/DDBJ whole genome shotgun (WGS) entry which is preliminary data.</text>
</comment>
<dbReference type="EMBL" id="ATDN01000007">
    <property type="protein sequence ID" value="RWA21865.1"/>
    <property type="molecule type" value="Genomic_DNA"/>
</dbReference>
<reference evidence="1 2" key="1">
    <citation type="submission" date="2013-06" db="EMBL/GenBank/DDBJ databases">
        <title>The draft sequence of the Mycobacterium elephantis genome.</title>
        <authorList>
            <person name="Pettersson F.B."/>
            <person name="Das S."/>
            <person name="Dasgupta S."/>
            <person name="Bhattacharya A."/>
            <person name="Kirsebom L.A."/>
        </authorList>
    </citation>
    <scope>NUCLEOTIDE SEQUENCE [LARGE SCALE GENOMIC DNA]</scope>
    <source>
        <strain evidence="1 2">DSM 44368</strain>
    </source>
</reference>
<sequence>MPGREKRIEAFLQGSTVGLLGRAVCVDHGGHCTYVERWEQHFVEAFEAFFVPEGSAEVQSAGRLPDDVKHKAIEAFQIGNWRGTGWGREHQPRLWRWSAVGQGTCGQDFADNDQLGCSVEHWHAAIGDDPGRHQVPAGGVDEVVVPPRQCRRTLVEDLRRNADRTLATADGIREQFCNGYKSDQAGHGVAAC</sequence>
<dbReference type="Proteomes" id="UP000287177">
    <property type="component" value="Unassembled WGS sequence"/>
</dbReference>